<organism evidence="1">
    <name type="scientific">marine sediment metagenome</name>
    <dbReference type="NCBI Taxonomy" id="412755"/>
    <lineage>
        <taxon>unclassified sequences</taxon>
        <taxon>metagenomes</taxon>
        <taxon>ecological metagenomes</taxon>
    </lineage>
</organism>
<evidence type="ECO:0000313" key="1">
    <source>
        <dbReference type="EMBL" id="GAH57064.1"/>
    </source>
</evidence>
<comment type="caution">
    <text evidence="1">The sequence shown here is derived from an EMBL/GenBank/DDBJ whole genome shotgun (WGS) entry which is preliminary data.</text>
</comment>
<proteinExistence type="predicted"/>
<feature type="non-terminal residue" evidence="1">
    <location>
        <position position="63"/>
    </location>
</feature>
<accession>X1HTC0</accession>
<dbReference type="AlphaFoldDB" id="X1HTC0"/>
<dbReference type="EMBL" id="BARU01015960">
    <property type="protein sequence ID" value="GAH57064.1"/>
    <property type="molecule type" value="Genomic_DNA"/>
</dbReference>
<gene>
    <name evidence="1" type="ORF">S03H2_27017</name>
</gene>
<reference evidence="1" key="1">
    <citation type="journal article" date="2014" name="Front. Microbiol.">
        <title>High frequency of phylogenetically diverse reductive dehalogenase-homologous genes in deep subseafloor sedimentary metagenomes.</title>
        <authorList>
            <person name="Kawai M."/>
            <person name="Futagami T."/>
            <person name="Toyoda A."/>
            <person name="Takaki Y."/>
            <person name="Nishi S."/>
            <person name="Hori S."/>
            <person name="Arai W."/>
            <person name="Tsubouchi T."/>
            <person name="Morono Y."/>
            <person name="Uchiyama I."/>
            <person name="Ito T."/>
            <person name="Fujiyama A."/>
            <person name="Inagaki F."/>
            <person name="Takami H."/>
        </authorList>
    </citation>
    <scope>NUCLEOTIDE SEQUENCE</scope>
    <source>
        <strain evidence="1">Expedition CK06-06</strain>
    </source>
</reference>
<name>X1HTC0_9ZZZZ</name>
<sequence>MESTLKIQGYGNLDVVVEKDVIDGLIDFYIWFDYVKVIKSLKIGKTIPKLRFWFSFIPPYLFG</sequence>
<protein>
    <submittedName>
        <fullName evidence="1">Uncharacterized protein</fullName>
    </submittedName>
</protein>